<organism evidence="7">
    <name type="scientific">marine metagenome</name>
    <dbReference type="NCBI Taxonomy" id="408172"/>
    <lineage>
        <taxon>unclassified sequences</taxon>
        <taxon>metagenomes</taxon>
        <taxon>ecological metagenomes</taxon>
    </lineage>
</organism>
<dbReference type="GO" id="GO:0004359">
    <property type="term" value="F:glutaminase activity"/>
    <property type="evidence" value="ECO:0007669"/>
    <property type="project" value="InterPro"/>
</dbReference>
<accession>A0A382CYY0</accession>
<proteinExistence type="predicted"/>
<evidence type="ECO:0000256" key="3">
    <source>
        <dbReference type="ARBA" id="ARBA00022741"/>
    </source>
</evidence>
<dbReference type="UniPathway" id="UPA00253"/>
<evidence type="ECO:0000313" key="7">
    <source>
        <dbReference type="EMBL" id="SVB31378.1"/>
    </source>
</evidence>
<keyword evidence="5" id="KW-0520">NAD</keyword>
<dbReference type="EMBL" id="UINC01036822">
    <property type="protein sequence ID" value="SVB31378.1"/>
    <property type="molecule type" value="Genomic_DNA"/>
</dbReference>
<evidence type="ECO:0000259" key="6">
    <source>
        <dbReference type="Pfam" id="PF02540"/>
    </source>
</evidence>
<dbReference type="GO" id="GO:0003952">
    <property type="term" value="F:NAD+ synthase (glutamine-hydrolyzing) activity"/>
    <property type="evidence" value="ECO:0007669"/>
    <property type="project" value="InterPro"/>
</dbReference>
<dbReference type="GO" id="GO:0005737">
    <property type="term" value="C:cytoplasm"/>
    <property type="evidence" value="ECO:0007669"/>
    <property type="project" value="InterPro"/>
</dbReference>
<dbReference type="Pfam" id="PF02540">
    <property type="entry name" value="NAD_synthase"/>
    <property type="match status" value="1"/>
</dbReference>
<evidence type="ECO:0000256" key="2">
    <source>
        <dbReference type="ARBA" id="ARBA00022598"/>
    </source>
</evidence>
<comment type="pathway">
    <text evidence="1">Cofactor biosynthesis; NAD(+) biosynthesis.</text>
</comment>
<dbReference type="Gene3D" id="3.40.50.620">
    <property type="entry name" value="HUPs"/>
    <property type="match status" value="1"/>
</dbReference>
<keyword evidence="3" id="KW-0547">Nucleotide-binding</keyword>
<dbReference type="SUPFAM" id="SSF52402">
    <property type="entry name" value="Adenine nucleotide alpha hydrolases-like"/>
    <property type="match status" value="1"/>
</dbReference>
<evidence type="ECO:0000256" key="1">
    <source>
        <dbReference type="ARBA" id="ARBA00004790"/>
    </source>
</evidence>
<keyword evidence="4" id="KW-0067">ATP-binding</keyword>
<evidence type="ECO:0000256" key="4">
    <source>
        <dbReference type="ARBA" id="ARBA00022840"/>
    </source>
</evidence>
<dbReference type="InterPro" id="IPR003694">
    <property type="entry name" value="NAD_synthase"/>
</dbReference>
<dbReference type="GO" id="GO:0005524">
    <property type="term" value="F:ATP binding"/>
    <property type="evidence" value="ECO:0007669"/>
    <property type="project" value="UniProtKB-KW"/>
</dbReference>
<feature type="non-terminal residue" evidence="7">
    <location>
        <position position="1"/>
    </location>
</feature>
<dbReference type="GO" id="GO:0009435">
    <property type="term" value="P:NAD+ biosynthetic process"/>
    <property type="evidence" value="ECO:0007669"/>
    <property type="project" value="UniProtKB-UniPathway"/>
</dbReference>
<protein>
    <recommendedName>
        <fullName evidence="6">NAD/GMP synthase domain-containing protein</fullName>
    </recommendedName>
</protein>
<dbReference type="PANTHER" id="PTHR23090">
    <property type="entry name" value="NH 3 /GLUTAMINE-DEPENDENT NAD + SYNTHETASE"/>
    <property type="match status" value="1"/>
</dbReference>
<dbReference type="AlphaFoldDB" id="A0A382CYY0"/>
<sequence>IRGLLLMGLSNAHGWMVLATGNKSESAVGYSTLYGDTAGAYAVIRDLYKTRVYDLCRWRNACGPGLDGQPIIPDHILTKPPSAELRPDQTDDQSLPPYEVLDPLLEAYVEGNRTRADLVDEGHDPDLVDRVARLVDVAEFKRRQTPLGPKVTTRGFGRDRRMPIVNHFRG</sequence>
<dbReference type="NCBIfam" id="TIGR00552">
    <property type="entry name" value="nadE"/>
    <property type="match status" value="1"/>
</dbReference>
<keyword evidence="2" id="KW-0436">Ligase</keyword>
<reference evidence="7" key="1">
    <citation type="submission" date="2018-05" db="EMBL/GenBank/DDBJ databases">
        <authorList>
            <person name="Lanie J.A."/>
            <person name="Ng W.-L."/>
            <person name="Kazmierczak K.M."/>
            <person name="Andrzejewski T.M."/>
            <person name="Davidsen T.M."/>
            <person name="Wayne K.J."/>
            <person name="Tettelin H."/>
            <person name="Glass J.I."/>
            <person name="Rusch D."/>
            <person name="Podicherti R."/>
            <person name="Tsui H.-C.T."/>
            <person name="Winkler M.E."/>
        </authorList>
    </citation>
    <scope>NUCLEOTIDE SEQUENCE</scope>
</reference>
<name>A0A382CYY0_9ZZZZ</name>
<dbReference type="InterPro" id="IPR014729">
    <property type="entry name" value="Rossmann-like_a/b/a_fold"/>
</dbReference>
<dbReference type="CDD" id="cd00553">
    <property type="entry name" value="NAD_synthase"/>
    <property type="match status" value="1"/>
</dbReference>
<evidence type="ECO:0000256" key="5">
    <source>
        <dbReference type="ARBA" id="ARBA00023027"/>
    </source>
</evidence>
<feature type="domain" description="NAD/GMP synthase" evidence="6">
    <location>
        <begin position="1"/>
        <end position="144"/>
    </location>
</feature>
<dbReference type="PANTHER" id="PTHR23090:SF9">
    <property type="entry name" value="GLUTAMINE-DEPENDENT NAD(+) SYNTHETASE"/>
    <property type="match status" value="1"/>
</dbReference>
<dbReference type="InterPro" id="IPR022310">
    <property type="entry name" value="NAD/GMP_synthase"/>
</dbReference>
<gene>
    <name evidence="7" type="ORF">METZ01_LOCUS184232</name>
</gene>